<organism evidence="1">
    <name type="scientific">uncultured bacterium 270</name>
    <dbReference type="NCBI Taxonomy" id="698387"/>
    <lineage>
        <taxon>Bacteria</taxon>
        <taxon>environmental samples</taxon>
    </lineage>
</organism>
<evidence type="ECO:0008006" key="2">
    <source>
        <dbReference type="Google" id="ProtNLM"/>
    </source>
</evidence>
<dbReference type="EMBL" id="GU260709">
    <property type="protein sequence ID" value="ADC36047.1"/>
    <property type="molecule type" value="Genomic_DNA"/>
</dbReference>
<dbReference type="SUPFAM" id="SSF48371">
    <property type="entry name" value="ARM repeat"/>
    <property type="match status" value="2"/>
</dbReference>
<proteinExistence type="predicted"/>
<reference evidence="1" key="1">
    <citation type="submission" date="2009-12" db="EMBL/GenBank/DDBJ databases">
        <authorList>
            <person name="Kielak A."/>
            <person name="van Veen J.A."/>
            <person name="Kowalchuk G.A."/>
        </authorList>
    </citation>
    <scope>NUCLEOTIDE SEQUENCE</scope>
</reference>
<evidence type="ECO:0000313" key="1">
    <source>
        <dbReference type="EMBL" id="ADC36047.1"/>
    </source>
</evidence>
<reference evidence="1" key="2">
    <citation type="journal article" date="2010" name="Appl. Environ. Microbiol.">
        <title>Comparative analysis of acidobacterial genomic fragments from terrestrial and aquatic metagenomic libraries, with emphasis on acidobacteria subdivision 6.</title>
        <authorList>
            <person name="Kielak A.M."/>
            <person name="van Veen J.A."/>
            <person name="Kowalchuk G.A."/>
        </authorList>
    </citation>
    <scope>NUCLEOTIDE SEQUENCE</scope>
</reference>
<dbReference type="AlphaFoldDB" id="E3T6V3"/>
<dbReference type="InterPro" id="IPR004155">
    <property type="entry name" value="PBS_lyase_HEAT"/>
</dbReference>
<dbReference type="SMART" id="SM00567">
    <property type="entry name" value="EZ_HEAT"/>
    <property type="match status" value="4"/>
</dbReference>
<dbReference type="Pfam" id="PF03130">
    <property type="entry name" value="HEAT_PBS"/>
    <property type="match status" value="1"/>
</dbReference>
<dbReference type="Gene3D" id="1.25.10.10">
    <property type="entry name" value="Leucine-rich Repeat Variant"/>
    <property type="match status" value="2"/>
</dbReference>
<accession>E3T6V3</accession>
<sequence length="418" mass="44989">MTRTQREQRTERTARKGGRAQAFCVLCFLGVLCLAPARSARAQEPPAPQAVSPAQLQAAIAKLGDLDYAARTTASRTVRRTASAQAVPALMQAVSEQADGYVRYRALVLLTGFNDPRARDAIRESLASPNDRLRTVAYSFLEHNPDRSMVSQLVAALDKEQAEFVRPALVRALAAAAAGAQGDDVTRARQALVREVSRGEDFFRSAVIEALGDYKAPYAIDALIAVAKLDGPLQDDAALALGKIGDKRALETLAALQRTAPRTAQPSVATAICLLGVNCESHQSYLVDTLKFSDQNPGFQELLRGAAAGLGALAVAGRAEAARALVTVGVPSKDPTRAPIALALATVALRNTPLTLTMFEEAADRGQAIALVAEGFDMLEEDLDKERFFAFARRTYWESPDKSPRRALMQTLIDKLDF</sequence>
<name>E3T6V3_9BACT</name>
<protein>
    <recommendedName>
        <fullName evidence="2">HEAT repeat domain-containing protein</fullName>
    </recommendedName>
</protein>
<dbReference type="InterPro" id="IPR016024">
    <property type="entry name" value="ARM-type_fold"/>
</dbReference>
<dbReference type="InterPro" id="IPR011989">
    <property type="entry name" value="ARM-like"/>
</dbReference>
<dbReference type="Pfam" id="PF13646">
    <property type="entry name" value="HEAT_2"/>
    <property type="match status" value="1"/>
</dbReference>